<proteinExistence type="predicted"/>
<feature type="transmembrane region" description="Helical" evidence="1">
    <location>
        <begin position="153"/>
        <end position="172"/>
    </location>
</feature>
<dbReference type="SMART" id="SM00044">
    <property type="entry name" value="CYCc"/>
    <property type="match status" value="1"/>
</dbReference>
<feature type="transmembrane region" description="Helical" evidence="1">
    <location>
        <begin position="184"/>
        <end position="201"/>
    </location>
</feature>
<reference evidence="3" key="1">
    <citation type="journal article" date="2020" name="Nature">
        <title>Giant virus diversity and host interactions through global metagenomics.</title>
        <authorList>
            <person name="Schulz F."/>
            <person name="Roux S."/>
            <person name="Paez-Espino D."/>
            <person name="Jungbluth S."/>
            <person name="Walsh D.A."/>
            <person name="Denef V.J."/>
            <person name="McMahon K.D."/>
            <person name="Konstantinidis K.T."/>
            <person name="Eloe-Fadrosh E.A."/>
            <person name="Kyrpides N.C."/>
            <person name="Woyke T."/>
        </authorList>
    </citation>
    <scope>NUCLEOTIDE SEQUENCE</scope>
    <source>
        <strain evidence="3">GVMAG-S-3300012000-53</strain>
    </source>
</reference>
<keyword evidence="1" id="KW-0812">Transmembrane</keyword>
<dbReference type="CDD" id="cd07302">
    <property type="entry name" value="CHD"/>
    <property type="match status" value="1"/>
</dbReference>
<dbReference type="AlphaFoldDB" id="A0A6C0KKV6"/>
<feature type="domain" description="Guanylate cyclase" evidence="2">
    <location>
        <begin position="327"/>
        <end position="458"/>
    </location>
</feature>
<dbReference type="Pfam" id="PF00211">
    <property type="entry name" value="Guanylate_cyc"/>
    <property type="match status" value="1"/>
</dbReference>
<feature type="transmembrane region" description="Helical" evidence="1">
    <location>
        <begin position="51"/>
        <end position="67"/>
    </location>
</feature>
<dbReference type="SUPFAM" id="SSF55073">
    <property type="entry name" value="Nucleotide cyclase"/>
    <property type="match status" value="1"/>
</dbReference>
<dbReference type="GO" id="GO:0008074">
    <property type="term" value="C:guanylate cyclase complex, soluble"/>
    <property type="evidence" value="ECO:0007669"/>
    <property type="project" value="TreeGrafter"/>
</dbReference>
<dbReference type="PANTHER" id="PTHR45655">
    <property type="entry name" value="GUANYLATE CYCLASE SOLUBLE SUBUNIT BETA-2"/>
    <property type="match status" value="1"/>
</dbReference>
<dbReference type="GO" id="GO:0004383">
    <property type="term" value="F:guanylate cyclase activity"/>
    <property type="evidence" value="ECO:0007669"/>
    <property type="project" value="TreeGrafter"/>
</dbReference>
<evidence type="ECO:0000313" key="3">
    <source>
        <dbReference type="EMBL" id="QHU16958.1"/>
    </source>
</evidence>
<keyword evidence="1" id="KW-0472">Membrane</keyword>
<dbReference type="PANTHER" id="PTHR45655:SF13">
    <property type="entry name" value="SOLUBLE GUANYLATE CYCLASE GCY-32-RELATED"/>
    <property type="match status" value="1"/>
</dbReference>
<name>A0A6C0KKV6_9ZZZZ</name>
<dbReference type="GO" id="GO:0070482">
    <property type="term" value="P:response to oxygen levels"/>
    <property type="evidence" value="ECO:0007669"/>
    <property type="project" value="TreeGrafter"/>
</dbReference>
<dbReference type="PROSITE" id="PS50125">
    <property type="entry name" value="GUANYLATE_CYCLASE_2"/>
    <property type="match status" value="1"/>
</dbReference>
<dbReference type="InterPro" id="IPR001054">
    <property type="entry name" value="A/G_cyclase"/>
</dbReference>
<dbReference type="Gene3D" id="3.30.70.1230">
    <property type="entry name" value="Nucleotide cyclase"/>
    <property type="match status" value="1"/>
</dbReference>
<evidence type="ECO:0000256" key="1">
    <source>
        <dbReference type="SAM" id="Phobius"/>
    </source>
</evidence>
<dbReference type="GO" id="GO:0019934">
    <property type="term" value="P:cGMP-mediated signaling"/>
    <property type="evidence" value="ECO:0007669"/>
    <property type="project" value="TreeGrafter"/>
</dbReference>
<accession>A0A6C0KKV6</accession>
<organism evidence="3">
    <name type="scientific">viral metagenome</name>
    <dbReference type="NCBI Taxonomy" id="1070528"/>
    <lineage>
        <taxon>unclassified sequences</taxon>
        <taxon>metagenomes</taxon>
        <taxon>organismal metagenomes</taxon>
    </lineage>
</organism>
<dbReference type="EMBL" id="MN740893">
    <property type="protein sequence ID" value="QHU16958.1"/>
    <property type="molecule type" value="Genomic_DNA"/>
</dbReference>
<evidence type="ECO:0000259" key="2">
    <source>
        <dbReference type="PROSITE" id="PS50125"/>
    </source>
</evidence>
<dbReference type="InterPro" id="IPR029787">
    <property type="entry name" value="Nucleotide_cyclase"/>
</dbReference>
<keyword evidence="1" id="KW-1133">Transmembrane helix</keyword>
<sequence>MKYLFIYVFIYFNIDTIINKYYLPQFHIDFNTERISTNETFYYSITKYNEIMLIVYTLFVLSQFIYCKSNNLYSLTTAFIFIKYLSNPIFNPELKLYEYEFSRNVMWVFSTPLLLKMYCNTNHIKLKDIHFQYHMIPITLNVITYPFKNTNIQYASVFISYVFYLLFMRRLYAKRDILFTNIYLLIWILFACVNCIDLFRLRDVYDVNIYYVCIDILGKILTNILINDYNEREQYIKDNMDLQSIQFNSHMLEAVREYCNNNSYISDKCNHYIDFLKVKITSRMPDNTDELKKELLTKLLPFNFDKEYIEQRSAFNKRSTIKLDMICILFTDIVNYTELAKKYDDKIIFQLLNSIYNHFDNIRKKFPHLQKIETIGDAYMVVGDIYRNSNNHKIVIKEIILLAFELVYAVKKVKTPDDVPLSLRIGITMGNVSIGILGNEIPRLCVVGNAVNVASRLQSTADIDSIQISRHIYEKIGELDFDFVFDCILKENVFLKNLGTINTYNIYPLQNGGGKY</sequence>
<protein>
    <recommendedName>
        <fullName evidence="2">Guanylate cyclase domain-containing protein</fullName>
    </recommendedName>
</protein>